<evidence type="ECO:0000256" key="6">
    <source>
        <dbReference type="ARBA" id="ARBA00022679"/>
    </source>
</evidence>
<name>A0A6G1GDQ5_9PEZI</name>
<dbReference type="GeneID" id="54417496"/>
<feature type="transmembrane region" description="Helical" evidence="13">
    <location>
        <begin position="127"/>
        <end position="145"/>
    </location>
</feature>
<evidence type="ECO:0000313" key="15">
    <source>
        <dbReference type="Proteomes" id="UP000504638"/>
    </source>
</evidence>
<protein>
    <recommendedName>
        <fullName evidence="4">Chitobiosyldiphosphodolichol beta-mannosyltransferase</fullName>
        <ecNumber evidence="3">2.4.1.142</ecNumber>
    </recommendedName>
</protein>
<evidence type="ECO:0000256" key="8">
    <source>
        <dbReference type="ARBA" id="ARBA00022824"/>
    </source>
</evidence>
<dbReference type="PANTHER" id="PTHR13036:SF0">
    <property type="entry name" value="CHITOBIOSYLDIPHOSPHODOLICHOL BETA-MANNOSYLTRANSFERASE"/>
    <property type="match status" value="1"/>
</dbReference>
<comment type="pathway">
    <text evidence="2">Protein modification; protein glycosylation.</text>
</comment>
<evidence type="ECO:0000313" key="16">
    <source>
        <dbReference type="RefSeq" id="XP_033537667.1"/>
    </source>
</evidence>
<accession>A0A6G1GDQ5</accession>
<evidence type="ECO:0000256" key="9">
    <source>
        <dbReference type="ARBA" id="ARBA00022989"/>
    </source>
</evidence>
<keyword evidence="7 13" id="KW-0812">Transmembrane</keyword>
<dbReference type="OrthoDB" id="614844at2759"/>
<proteinExistence type="predicted"/>
<dbReference type="FunFam" id="3.40.50.2000:FF:000162">
    <property type="entry name" value="Beta-1,4-mannosyltransferase (Alg1), putative"/>
    <property type="match status" value="1"/>
</dbReference>
<dbReference type="GO" id="GO:0005789">
    <property type="term" value="C:endoplasmic reticulum membrane"/>
    <property type="evidence" value="ECO:0007669"/>
    <property type="project" value="UniProtKB-SubCell"/>
</dbReference>
<dbReference type="Proteomes" id="UP000504638">
    <property type="component" value="Unplaced"/>
</dbReference>
<dbReference type="GO" id="GO:0004578">
    <property type="term" value="F:chitobiosyldiphosphodolichol beta-mannosyltransferase activity"/>
    <property type="evidence" value="ECO:0007669"/>
    <property type="project" value="UniProtKB-EC"/>
</dbReference>
<feature type="region of interest" description="Disordered" evidence="12">
    <location>
        <begin position="33"/>
        <end position="59"/>
    </location>
</feature>
<feature type="transmembrane region" description="Helical" evidence="13">
    <location>
        <begin position="6"/>
        <end position="25"/>
    </location>
</feature>
<reference evidence="16" key="2">
    <citation type="submission" date="2020-04" db="EMBL/GenBank/DDBJ databases">
        <authorList>
            <consortium name="NCBI Genome Project"/>
        </authorList>
    </citation>
    <scope>NUCLEOTIDE SEQUENCE</scope>
    <source>
        <strain evidence="16">CBS 781.70</strain>
    </source>
</reference>
<reference evidence="16" key="3">
    <citation type="submission" date="2025-04" db="UniProtKB">
        <authorList>
            <consortium name="RefSeq"/>
        </authorList>
    </citation>
    <scope>IDENTIFICATION</scope>
    <source>
        <strain evidence="16">CBS 781.70</strain>
    </source>
</reference>
<feature type="compositionally biased region" description="Basic and acidic residues" evidence="12">
    <location>
        <begin position="42"/>
        <end position="53"/>
    </location>
</feature>
<reference evidence="14 16" key="1">
    <citation type="submission" date="2020-01" db="EMBL/GenBank/DDBJ databases">
        <authorList>
            <consortium name="DOE Joint Genome Institute"/>
            <person name="Haridas S."/>
            <person name="Albert R."/>
            <person name="Binder M."/>
            <person name="Bloem J."/>
            <person name="Labutti K."/>
            <person name="Salamov A."/>
            <person name="Andreopoulos B."/>
            <person name="Baker S.E."/>
            <person name="Barry K."/>
            <person name="Bills G."/>
            <person name="Bluhm B.H."/>
            <person name="Cannon C."/>
            <person name="Castanera R."/>
            <person name="Culley D.E."/>
            <person name="Daum C."/>
            <person name="Ezra D."/>
            <person name="Gonzalez J.B."/>
            <person name="Henrissat B."/>
            <person name="Kuo A."/>
            <person name="Liang C."/>
            <person name="Lipzen A."/>
            <person name="Lutzoni F."/>
            <person name="Magnuson J."/>
            <person name="Mondo S."/>
            <person name="Nolan M."/>
            <person name="Ohm R."/>
            <person name="Pangilinan J."/>
            <person name="Park H.-J."/>
            <person name="Ramirez L."/>
            <person name="Alfaro M."/>
            <person name="Sun H."/>
            <person name="Tritt A."/>
            <person name="Yoshinaga Y."/>
            <person name="Zwiers L.-H."/>
            <person name="Turgeon B.G."/>
            <person name="Goodwin S.B."/>
            <person name="Spatafora J.W."/>
            <person name="Crous P.W."/>
            <person name="Grigoriev I.V."/>
        </authorList>
    </citation>
    <scope>NUCLEOTIDE SEQUENCE</scope>
    <source>
        <strain evidence="14 16">CBS 781.70</strain>
    </source>
</reference>
<keyword evidence="8" id="KW-0256">Endoplasmic reticulum</keyword>
<gene>
    <name evidence="14 16" type="ORF">P152DRAFT_408568</name>
</gene>
<evidence type="ECO:0000256" key="11">
    <source>
        <dbReference type="ARBA" id="ARBA00024899"/>
    </source>
</evidence>
<evidence type="ECO:0000256" key="7">
    <source>
        <dbReference type="ARBA" id="ARBA00022692"/>
    </source>
</evidence>
<dbReference type="PANTHER" id="PTHR13036">
    <property type="entry name" value="BETA1,4 MANNOSYLTRANSFERASE"/>
    <property type="match status" value="1"/>
</dbReference>
<evidence type="ECO:0000256" key="10">
    <source>
        <dbReference type="ARBA" id="ARBA00023136"/>
    </source>
</evidence>
<keyword evidence="9 13" id="KW-1133">Transmembrane helix</keyword>
<evidence type="ECO:0000256" key="3">
    <source>
        <dbReference type="ARBA" id="ARBA00012611"/>
    </source>
</evidence>
<evidence type="ECO:0000256" key="5">
    <source>
        <dbReference type="ARBA" id="ARBA00022676"/>
    </source>
</evidence>
<keyword evidence="5 14" id="KW-0328">Glycosyltransferase</keyword>
<evidence type="ECO:0000256" key="4">
    <source>
        <dbReference type="ARBA" id="ARBA00015841"/>
    </source>
</evidence>
<sequence>MEYLEILLSCAVLLSTLFTGFLLILPSQYKEHGQTSTTSRGLDPKSKKSDRTNTKPPPTPFQIVVLGDIGRSPRMQYHALSIAKHGGKVDVIGYLESDVHPDITATENIQIIPITPVPKRFQASSKLLFLVLGPLKVLLQAWYLYSALAYSTKPAKWVLVQNPPSIPTLAVALFVCFFRNSNLVVDWHNFGYSILAMKLGTRHPLVQVSQIYETLLAKYATSHFCVTKSMGRYLKKTSGIDPLTLHDRPPAIFKPLSRSERQNVLKRLPQTSPFEDEIDSGRTRLIVSSTSWTADEDFSILLDALTVYSLRASMVGSYPRLLVMVTGKGPLKDHYLSKIKELESQGKLHHVQIRTAWLSAEDYASLLGAADLGVSLHMSSSGLDLPMKVVDMFGAGLPVAGWSKFEAWPELVREGVNGRGFASYIQLADLLEELFVDGTAALERIQQGALKECEKRWDAEWDAVAGRYFGLLT</sequence>
<evidence type="ECO:0000313" key="14">
    <source>
        <dbReference type="EMBL" id="KAF1816036.1"/>
    </source>
</evidence>
<comment type="subcellular location">
    <subcellularLocation>
        <location evidence="1">Endoplasmic reticulum membrane</location>
        <topology evidence="1">Single-pass membrane protein</topology>
    </subcellularLocation>
</comment>
<evidence type="ECO:0000256" key="1">
    <source>
        <dbReference type="ARBA" id="ARBA00004389"/>
    </source>
</evidence>
<evidence type="ECO:0000256" key="2">
    <source>
        <dbReference type="ARBA" id="ARBA00004922"/>
    </source>
</evidence>
<evidence type="ECO:0000256" key="12">
    <source>
        <dbReference type="SAM" id="MobiDB-lite"/>
    </source>
</evidence>
<organism evidence="14">
    <name type="scientific">Eremomyces bilateralis CBS 781.70</name>
    <dbReference type="NCBI Taxonomy" id="1392243"/>
    <lineage>
        <taxon>Eukaryota</taxon>
        <taxon>Fungi</taxon>
        <taxon>Dikarya</taxon>
        <taxon>Ascomycota</taxon>
        <taxon>Pezizomycotina</taxon>
        <taxon>Dothideomycetes</taxon>
        <taxon>Dothideomycetes incertae sedis</taxon>
        <taxon>Eremomycetales</taxon>
        <taxon>Eremomycetaceae</taxon>
        <taxon>Eremomyces</taxon>
    </lineage>
</organism>
<comment type="function">
    <text evidence="11">Participates in the formation of the lipid-linked precursor oligosaccharide for N-glycosylation. Involved in assembling the dolichol-pyrophosphate-GlcNAc(2)-Man(5) intermediate on the cytoplasmic surface of the ER.</text>
</comment>
<keyword evidence="6 14" id="KW-0808">Transferase</keyword>
<dbReference type="RefSeq" id="XP_033537667.1">
    <property type="nucleotide sequence ID" value="XM_033676926.1"/>
</dbReference>
<dbReference type="Gene3D" id="3.40.50.2000">
    <property type="entry name" value="Glycogen Phosphorylase B"/>
    <property type="match status" value="1"/>
</dbReference>
<dbReference type="InterPro" id="IPR026051">
    <property type="entry name" value="ALG1-like"/>
</dbReference>
<dbReference type="EC" id="2.4.1.142" evidence="3"/>
<dbReference type="AlphaFoldDB" id="A0A6G1GDQ5"/>
<keyword evidence="10 13" id="KW-0472">Membrane</keyword>
<evidence type="ECO:0000256" key="13">
    <source>
        <dbReference type="SAM" id="Phobius"/>
    </source>
</evidence>
<dbReference type="SUPFAM" id="SSF53756">
    <property type="entry name" value="UDP-Glycosyltransferase/glycogen phosphorylase"/>
    <property type="match status" value="1"/>
</dbReference>
<dbReference type="EMBL" id="ML975150">
    <property type="protein sequence ID" value="KAF1816036.1"/>
    <property type="molecule type" value="Genomic_DNA"/>
</dbReference>
<keyword evidence="15" id="KW-1185">Reference proteome</keyword>